<evidence type="ECO:0000313" key="3">
    <source>
        <dbReference type="Proteomes" id="UP001150830"/>
    </source>
</evidence>
<dbReference type="Proteomes" id="UP001150830">
    <property type="component" value="Unassembled WGS sequence"/>
</dbReference>
<comment type="caution">
    <text evidence="2">The sequence shown here is derived from an EMBL/GenBank/DDBJ whole genome shotgun (WGS) entry which is preliminary data.</text>
</comment>
<evidence type="ECO:0000256" key="1">
    <source>
        <dbReference type="SAM" id="MobiDB-lite"/>
    </source>
</evidence>
<reference evidence="2" key="1">
    <citation type="submission" date="2022-11" db="EMBL/GenBank/DDBJ databases">
        <title>Parathalassolutuus dongxingensis gen. nov., sp. nov., a novel member of family Oceanospirillaceae isolated from a coastal shrimp pond in Guangxi, China.</title>
        <authorList>
            <person name="Chen H."/>
        </authorList>
    </citation>
    <scope>NUCLEOTIDE SEQUENCE</scope>
    <source>
        <strain evidence="2">G-43</strain>
    </source>
</reference>
<name>A0A9X3EA82_9GAMM</name>
<accession>A0A9X3EA82</accession>
<organism evidence="2 3">
    <name type="scientific">Parathalassolituus penaei</name>
    <dbReference type="NCBI Taxonomy" id="2997323"/>
    <lineage>
        <taxon>Bacteria</taxon>
        <taxon>Pseudomonadati</taxon>
        <taxon>Pseudomonadota</taxon>
        <taxon>Gammaproteobacteria</taxon>
        <taxon>Oceanospirillales</taxon>
        <taxon>Oceanospirillaceae</taxon>
        <taxon>Parathalassolituus</taxon>
    </lineage>
</organism>
<feature type="region of interest" description="Disordered" evidence="1">
    <location>
        <begin position="37"/>
        <end position="79"/>
    </location>
</feature>
<evidence type="ECO:0000313" key="2">
    <source>
        <dbReference type="EMBL" id="MCY0963782.1"/>
    </source>
</evidence>
<dbReference type="EMBL" id="JAPNOA010000006">
    <property type="protein sequence ID" value="MCY0963782.1"/>
    <property type="molecule type" value="Genomic_DNA"/>
</dbReference>
<keyword evidence="3" id="KW-1185">Reference proteome</keyword>
<dbReference type="RefSeq" id="WP_283172002.1">
    <property type="nucleotide sequence ID" value="NZ_JAPNOA010000006.1"/>
</dbReference>
<sequence length="79" mass="8664">MKHSLFSPLQTLLDQSLTPGALRLLLVSVLAWSPVHAETESSNTSSASSQILNSATQDEQRERCQNTGQQAEDTRHNDS</sequence>
<gene>
    <name evidence="2" type="ORF">OUO13_01095</name>
</gene>
<proteinExistence type="predicted"/>
<dbReference type="AlphaFoldDB" id="A0A9X3EA82"/>
<feature type="compositionally biased region" description="Low complexity" evidence="1">
    <location>
        <begin position="40"/>
        <end position="49"/>
    </location>
</feature>
<protein>
    <submittedName>
        <fullName evidence="2">Uncharacterized protein</fullName>
    </submittedName>
</protein>